<evidence type="ECO:0000259" key="1">
    <source>
        <dbReference type="SMART" id="SM00939"/>
    </source>
</evidence>
<dbReference type="GO" id="GO:0008239">
    <property type="term" value="F:dipeptidyl-peptidase activity"/>
    <property type="evidence" value="ECO:0007669"/>
    <property type="project" value="InterPro"/>
</dbReference>
<dbReference type="SUPFAM" id="SSF49785">
    <property type="entry name" value="Galactose-binding domain-like"/>
    <property type="match status" value="1"/>
</dbReference>
<feature type="domain" description="Xaa-Pro dipeptidyl-peptidase C-terminal" evidence="1">
    <location>
        <begin position="7"/>
        <end position="221"/>
    </location>
</feature>
<dbReference type="InterPro" id="IPR013736">
    <property type="entry name" value="Xaa-Pro_dipept_C"/>
</dbReference>
<dbReference type="AlphaFoldDB" id="A0A6H9YFC5"/>
<dbReference type="EMBL" id="WBMT01000015">
    <property type="protein sequence ID" value="KAB2344730.1"/>
    <property type="molecule type" value="Genomic_DNA"/>
</dbReference>
<dbReference type="NCBIfam" id="TIGR00976">
    <property type="entry name" value="CocE_NonD"/>
    <property type="match status" value="1"/>
</dbReference>
<name>A0A6H9YFC5_9ACTN</name>
<gene>
    <name evidence="2" type="ORF">F8566_29410</name>
</gene>
<dbReference type="SMART" id="SM00939">
    <property type="entry name" value="PepX_C"/>
    <property type="match status" value="1"/>
</dbReference>
<accession>A0A6H9YFC5</accession>
<dbReference type="InterPro" id="IPR005674">
    <property type="entry name" value="CocE/Ser_esterase"/>
</dbReference>
<dbReference type="Proteomes" id="UP000468735">
    <property type="component" value="Unassembled WGS sequence"/>
</dbReference>
<keyword evidence="2" id="KW-0378">Hydrolase</keyword>
<keyword evidence="3" id="KW-1185">Reference proteome</keyword>
<evidence type="ECO:0000313" key="3">
    <source>
        <dbReference type="Proteomes" id="UP000468735"/>
    </source>
</evidence>
<sequence length="227" mass="25231">MRRPGVVQGCGAVWWRAGVRHAGCRSVEPLLGGVLPFDVPVAAVRRRVRQRPAQNPCVTDNRYNEGLGLTYDLPVRGQPLRLTGPLNAHFTVSTRSRDSQLTVRLEDVAPDGSAIQLTAGWLSLSMRHLDRGKSIVRNGMIVQPWHPYTKASQQAMPKDEPVSVDVEIFPASWSIQPGHRLRLAVQTGDFPHLFPPFPQLKDSLGGDVQLWHDPEHPSWITLPTQPS</sequence>
<reference evidence="2 3" key="1">
    <citation type="submission" date="2019-09" db="EMBL/GenBank/DDBJ databases">
        <title>Actinomadura physcomitrii sp. nov., a novel actinomycete isolated from moss [Physcomitrium sphaericum (Ludw) Fuernr].</title>
        <authorList>
            <person name="Zhuang X."/>
            <person name="Liu C."/>
        </authorList>
    </citation>
    <scope>NUCLEOTIDE SEQUENCE [LARGE SCALE GENOMIC DNA]</scope>
    <source>
        <strain evidence="2 3">HMC1</strain>
    </source>
</reference>
<evidence type="ECO:0000313" key="2">
    <source>
        <dbReference type="EMBL" id="KAB2344730.1"/>
    </source>
</evidence>
<comment type="caution">
    <text evidence="2">The sequence shown here is derived from an EMBL/GenBank/DDBJ whole genome shotgun (WGS) entry which is preliminary data.</text>
</comment>
<dbReference type="Gene3D" id="2.60.120.260">
    <property type="entry name" value="Galactose-binding domain-like"/>
    <property type="match status" value="1"/>
</dbReference>
<dbReference type="OrthoDB" id="5240615at2"/>
<organism evidence="2 3">
    <name type="scientific">Actinomadura rudentiformis</name>
    <dbReference type="NCBI Taxonomy" id="359158"/>
    <lineage>
        <taxon>Bacteria</taxon>
        <taxon>Bacillati</taxon>
        <taxon>Actinomycetota</taxon>
        <taxon>Actinomycetes</taxon>
        <taxon>Streptosporangiales</taxon>
        <taxon>Thermomonosporaceae</taxon>
        <taxon>Actinomadura</taxon>
    </lineage>
</organism>
<proteinExistence type="predicted"/>
<dbReference type="Pfam" id="PF08530">
    <property type="entry name" value="PepX_C"/>
    <property type="match status" value="1"/>
</dbReference>
<dbReference type="InterPro" id="IPR008979">
    <property type="entry name" value="Galactose-bd-like_sf"/>
</dbReference>
<protein>
    <submittedName>
        <fullName evidence="2">CocE/NonD family hydrolase</fullName>
    </submittedName>
</protein>